<proteinExistence type="predicted"/>
<comment type="caution">
    <text evidence="1">The sequence shown here is derived from an EMBL/GenBank/DDBJ whole genome shotgun (WGS) entry which is preliminary data.</text>
</comment>
<evidence type="ECO:0000313" key="1">
    <source>
        <dbReference type="EMBL" id="KAJ3537065.1"/>
    </source>
</evidence>
<protein>
    <submittedName>
        <fullName evidence="1">Uncharacterized protein</fullName>
    </submittedName>
</protein>
<reference evidence="1" key="1">
    <citation type="submission" date="2022-08" db="EMBL/GenBank/DDBJ databases">
        <title>Genome Sequence of Fusarium decemcellulare.</title>
        <authorList>
            <person name="Buettner E."/>
        </authorList>
    </citation>
    <scope>NUCLEOTIDE SEQUENCE</scope>
    <source>
        <strain evidence="1">Babe19</strain>
    </source>
</reference>
<dbReference type="EMBL" id="JANRMS010000601">
    <property type="protein sequence ID" value="KAJ3537065.1"/>
    <property type="molecule type" value="Genomic_DNA"/>
</dbReference>
<organism evidence="1 2">
    <name type="scientific">Fusarium decemcellulare</name>
    <dbReference type="NCBI Taxonomy" id="57161"/>
    <lineage>
        <taxon>Eukaryota</taxon>
        <taxon>Fungi</taxon>
        <taxon>Dikarya</taxon>
        <taxon>Ascomycota</taxon>
        <taxon>Pezizomycotina</taxon>
        <taxon>Sordariomycetes</taxon>
        <taxon>Hypocreomycetidae</taxon>
        <taxon>Hypocreales</taxon>
        <taxon>Nectriaceae</taxon>
        <taxon>Fusarium</taxon>
        <taxon>Fusarium decemcellulare species complex</taxon>
    </lineage>
</organism>
<evidence type="ECO:0000313" key="2">
    <source>
        <dbReference type="Proteomes" id="UP001148629"/>
    </source>
</evidence>
<gene>
    <name evidence="1" type="ORF">NM208_g6472</name>
</gene>
<keyword evidence="2" id="KW-1185">Reference proteome</keyword>
<accession>A0ACC1SD37</accession>
<sequence length="817" mass="91462">MEVAKSLRVSSGDLWNTAFDSLGDAMPSQEDFDRESKQRTLGELLKTTDQARQSMVDKSWSFKRKTGEVVFVRDVLAKAVKWINHFKDVGDVIVQYDPTHAALPWAGVRFLLNVAVGDFNTYTSLLEGTTNIAEAICRNALVESLLKNPRSSAAEASAAEELSHALVKWSVFEHGVLASTDLESAFAAIDGVQKDVDRCAAIFGLREQLESHAELKRMLKDFDAPVHRWGKALHAVTDQLHGERRIRIVRWISSEPHGQYHIQANSEVLEGTGEWLVHDPTFIRWKNESASSILWLYGIPGSGKSKLTSIVVEDAQHAFRQNQAPAPVYFYCSRNPAEPGRSDPPSILASIARQLSTPQPRGPLLKAAIDVYKRREEEAFASGPLRLDESRKLILNLLEQYKDASMTIVIDALDECNSATRGDLMDTLEELLKASPCLLKIFVSSRTDQDIVYKLKNYPNMHLSSDRNSADIDLFVQSETQRLIDKGSLLRFSTRKAEIRDKIIHELTSKAQGIMRFRWVSLQLQALCQLTTDDAIGERLGRLPKTLADLYREILERIEELEHASAATEETHTGLNEILPKFLRVEQDHTYFDGWHRRVEKVLAPRGILRRYGSRMEAALSYKPQVLLVICAYDLCGALGPEQWRQLAQKQPRNKQGAAHQEVAARYGGGNILRWQLSNEISFDVTKEVVRAAAENEKSGKEVLRLLLDERGDEIEITEGVVKAAAGNSGSGKEVLELLLDERGVEIEITEGVIEAVVRNFGPAKSWESLEKSAIAIKTSKEVSEPLMAIKNTHGWRQLACCIALILLGLIFSILCN</sequence>
<dbReference type="Proteomes" id="UP001148629">
    <property type="component" value="Unassembled WGS sequence"/>
</dbReference>
<name>A0ACC1SD37_9HYPO</name>